<name>A0A0B6ZY02_9EUPU</name>
<organism evidence="1">
    <name type="scientific">Arion vulgaris</name>
    <dbReference type="NCBI Taxonomy" id="1028688"/>
    <lineage>
        <taxon>Eukaryota</taxon>
        <taxon>Metazoa</taxon>
        <taxon>Spiralia</taxon>
        <taxon>Lophotrochozoa</taxon>
        <taxon>Mollusca</taxon>
        <taxon>Gastropoda</taxon>
        <taxon>Heterobranchia</taxon>
        <taxon>Euthyneura</taxon>
        <taxon>Panpulmonata</taxon>
        <taxon>Eupulmonata</taxon>
        <taxon>Stylommatophora</taxon>
        <taxon>Helicina</taxon>
        <taxon>Arionoidea</taxon>
        <taxon>Arionidae</taxon>
        <taxon>Arion</taxon>
    </lineage>
</organism>
<reference evidence="1" key="1">
    <citation type="submission" date="2014-12" db="EMBL/GenBank/DDBJ databases">
        <title>Insight into the proteome of Arion vulgaris.</title>
        <authorList>
            <person name="Aradska J."/>
            <person name="Bulat T."/>
            <person name="Smidak R."/>
            <person name="Sarate P."/>
            <person name="Gangsoo J."/>
            <person name="Sialana F."/>
            <person name="Bilban M."/>
            <person name="Lubec G."/>
        </authorList>
    </citation>
    <scope>NUCLEOTIDE SEQUENCE</scope>
    <source>
        <tissue evidence="1">Skin</tissue>
    </source>
</reference>
<protein>
    <submittedName>
        <fullName evidence="1">Uncharacterized protein</fullName>
    </submittedName>
</protein>
<evidence type="ECO:0000313" key="1">
    <source>
        <dbReference type="EMBL" id="CEK73242.1"/>
    </source>
</evidence>
<dbReference type="AlphaFoldDB" id="A0A0B6ZY02"/>
<gene>
    <name evidence="1" type="primary">ORF85902</name>
</gene>
<dbReference type="EMBL" id="HACG01026377">
    <property type="protein sequence ID" value="CEK73242.1"/>
    <property type="molecule type" value="Transcribed_RNA"/>
</dbReference>
<sequence length="60" mass="6798">MPMFMVPISQPYIAKGNMHALRSLHFVPCHMTTALKTNPKNEQVTDSMINKEGLEKLTII</sequence>
<accession>A0A0B6ZY02</accession>
<proteinExistence type="predicted"/>